<evidence type="ECO:0000313" key="3">
    <source>
        <dbReference type="EMBL" id="KAJ4475549.1"/>
    </source>
</evidence>
<dbReference type="Proteomes" id="UP001150266">
    <property type="component" value="Unassembled WGS sequence"/>
</dbReference>
<reference evidence="3" key="1">
    <citation type="submission" date="2022-08" db="EMBL/GenBank/DDBJ databases">
        <title>A Global Phylogenomic Analysis of the Shiitake Genus Lentinula.</title>
        <authorList>
            <consortium name="DOE Joint Genome Institute"/>
            <person name="Sierra-Patev S."/>
            <person name="Min B."/>
            <person name="Naranjo-Ortiz M."/>
            <person name="Looney B."/>
            <person name="Konkel Z."/>
            <person name="Slot J.C."/>
            <person name="Sakamoto Y."/>
            <person name="Steenwyk J.L."/>
            <person name="Rokas A."/>
            <person name="Carro J."/>
            <person name="Camarero S."/>
            <person name="Ferreira P."/>
            <person name="Molpeceres G."/>
            <person name="Ruiz-Duenas F.J."/>
            <person name="Serrano A."/>
            <person name="Henrissat B."/>
            <person name="Drula E."/>
            <person name="Hughes K.W."/>
            <person name="Mata J.L."/>
            <person name="Ishikawa N.K."/>
            <person name="Vargas-Isla R."/>
            <person name="Ushijima S."/>
            <person name="Smith C.A."/>
            <person name="Ahrendt S."/>
            <person name="Andreopoulos W."/>
            <person name="He G."/>
            <person name="Labutti K."/>
            <person name="Lipzen A."/>
            <person name="Ng V."/>
            <person name="Riley R."/>
            <person name="Sandor L."/>
            <person name="Barry K."/>
            <person name="Martinez A.T."/>
            <person name="Xiao Y."/>
            <person name="Gibbons J.G."/>
            <person name="Terashima K."/>
            <person name="Grigoriev I.V."/>
            <person name="Hibbett D.S."/>
        </authorList>
    </citation>
    <scope>NUCLEOTIDE SEQUENCE</scope>
    <source>
        <strain evidence="3">JLM2183</strain>
    </source>
</reference>
<dbReference type="AlphaFoldDB" id="A0A9W9A6E0"/>
<evidence type="ECO:0000313" key="4">
    <source>
        <dbReference type="Proteomes" id="UP001150266"/>
    </source>
</evidence>
<feature type="region of interest" description="Disordered" evidence="1">
    <location>
        <begin position="81"/>
        <end position="101"/>
    </location>
</feature>
<gene>
    <name evidence="3" type="ORF">J3R30DRAFT_565884</name>
</gene>
<proteinExistence type="predicted"/>
<protein>
    <submittedName>
        <fullName evidence="3">Uncharacterized protein</fullName>
    </submittedName>
</protein>
<feature type="chain" id="PRO_5040816170" evidence="2">
    <location>
        <begin position="29"/>
        <end position="101"/>
    </location>
</feature>
<dbReference type="OrthoDB" id="10315920at2759"/>
<keyword evidence="4" id="KW-1185">Reference proteome</keyword>
<sequence length="101" mass="11494">MQTFTSSTILRFFIAVFLITTLATAAHALPSPSSAQVEPGAPKVRSPIEFRGRSYNKLRREFNIDTRDILFNKANDLRRAQRFRATQRKKRDADATDPTLP</sequence>
<evidence type="ECO:0000256" key="2">
    <source>
        <dbReference type="SAM" id="SignalP"/>
    </source>
</evidence>
<keyword evidence="2" id="KW-0732">Signal</keyword>
<organism evidence="3 4">
    <name type="scientific">Lentinula aciculospora</name>
    <dbReference type="NCBI Taxonomy" id="153920"/>
    <lineage>
        <taxon>Eukaryota</taxon>
        <taxon>Fungi</taxon>
        <taxon>Dikarya</taxon>
        <taxon>Basidiomycota</taxon>
        <taxon>Agaricomycotina</taxon>
        <taxon>Agaricomycetes</taxon>
        <taxon>Agaricomycetidae</taxon>
        <taxon>Agaricales</taxon>
        <taxon>Marasmiineae</taxon>
        <taxon>Omphalotaceae</taxon>
        <taxon>Lentinula</taxon>
    </lineage>
</organism>
<comment type="caution">
    <text evidence="3">The sequence shown here is derived from an EMBL/GenBank/DDBJ whole genome shotgun (WGS) entry which is preliminary data.</text>
</comment>
<evidence type="ECO:0000256" key="1">
    <source>
        <dbReference type="SAM" id="MobiDB-lite"/>
    </source>
</evidence>
<feature type="compositionally biased region" description="Basic residues" evidence="1">
    <location>
        <begin position="81"/>
        <end position="90"/>
    </location>
</feature>
<dbReference type="EMBL" id="JAOTPV010000014">
    <property type="protein sequence ID" value="KAJ4475549.1"/>
    <property type="molecule type" value="Genomic_DNA"/>
</dbReference>
<name>A0A9W9A6E0_9AGAR</name>
<accession>A0A9W9A6E0</accession>
<feature type="signal peptide" evidence="2">
    <location>
        <begin position="1"/>
        <end position="28"/>
    </location>
</feature>